<evidence type="ECO:0000313" key="2">
    <source>
        <dbReference type="Proteomes" id="UP001174136"/>
    </source>
</evidence>
<sequence>MSGPTDQTPRQQEEVQLLEAGMGKRTLTVMENASHDEIVSQLEEKYSKLKNLSGGWLCYKASGGHGQRKLNLITTESEGYNARLLKNMSVNGKHILYVVPLQERLETPLPHDAPEFERMAKSTCQKCGIIMPLQFLALHIKSSCNVEDASNTQILTLSE</sequence>
<gene>
    <name evidence="1" type="ORF">N1851_020290</name>
</gene>
<keyword evidence="2" id="KW-1185">Reference proteome</keyword>
<dbReference type="EMBL" id="JAOPHQ010003713">
    <property type="protein sequence ID" value="KAK0142023.1"/>
    <property type="molecule type" value="Genomic_DNA"/>
</dbReference>
<dbReference type="Proteomes" id="UP001174136">
    <property type="component" value="Unassembled WGS sequence"/>
</dbReference>
<accession>A0AA47NZ03</accession>
<proteinExistence type="predicted"/>
<comment type="caution">
    <text evidence="1">The sequence shown here is derived from an EMBL/GenBank/DDBJ whole genome shotgun (WGS) entry which is preliminary data.</text>
</comment>
<name>A0AA47NZ03_MERPO</name>
<evidence type="ECO:0000313" key="1">
    <source>
        <dbReference type="EMBL" id="KAK0142023.1"/>
    </source>
</evidence>
<reference evidence="1" key="1">
    <citation type="journal article" date="2023" name="Front. Mar. Sci.">
        <title>A new Merluccius polli reference genome to investigate the effects of global change in West African waters.</title>
        <authorList>
            <person name="Mateo J.L."/>
            <person name="Blanco-Fernandez C."/>
            <person name="Garcia-Vazquez E."/>
            <person name="Machado-Schiaffino G."/>
        </authorList>
    </citation>
    <scope>NUCLEOTIDE SEQUENCE</scope>
    <source>
        <strain evidence="1">C29</strain>
        <tissue evidence="1">Fin</tissue>
    </source>
</reference>
<dbReference type="AlphaFoldDB" id="A0AA47NZ03"/>
<protein>
    <submittedName>
        <fullName evidence="1">Uncharacterized protein</fullName>
    </submittedName>
</protein>
<organism evidence="1 2">
    <name type="scientific">Merluccius polli</name>
    <name type="common">Benguela hake</name>
    <name type="synonym">Merluccius cadenati</name>
    <dbReference type="NCBI Taxonomy" id="89951"/>
    <lineage>
        <taxon>Eukaryota</taxon>
        <taxon>Metazoa</taxon>
        <taxon>Chordata</taxon>
        <taxon>Craniata</taxon>
        <taxon>Vertebrata</taxon>
        <taxon>Euteleostomi</taxon>
        <taxon>Actinopterygii</taxon>
        <taxon>Neopterygii</taxon>
        <taxon>Teleostei</taxon>
        <taxon>Neoteleostei</taxon>
        <taxon>Acanthomorphata</taxon>
        <taxon>Zeiogadaria</taxon>
        <taxon>Gadariae</taxon>
        <taxon>Gadiformes</taxon>
        <taxon>Gadoidei</taxon>
        <taxon>Merlucciidae</taxon>
        <taxon>Merluccius</taxon>
    </lineage>
</organism>